<accession>A0A2K1FY79</accession>
<comment type="caution">
    <text evidence="1">The sequence shown here is derived from an EMBL/GenBank/DDBJ whole genome shotgun (WGS) entry which is preliminary data.</text>
</comment>
<dbReference type="InterPro" id="IPR007487">
    <property type="entry name" value="ABC_transpt-TYRBP-like"/>
</dbReference>
<evidence type="ECO:0008006" key="3">
    <source>
        <dbReference type="Google" id="ProtNLM"/>
    </source>
</evidence>
<dbReference type="PANTHER" id="PTHR35271:SF1">
    <property type="entry name" value="ABC TRANSPORTER, SUBSTRATE-BINDING LIPOPROTEIN"/>
    <property type="match status" value="1"/>
</dbReference>
<organism evidence="1 2">
    <name type="scientific">Azospirillum argentinense</name>
    <dbReference type="NCBI Taxonomy" id="2970906"/>
    <lineage>
        <taxon>Bacteria</taxon>
        <taxon>Pseudomonadati</taxon>
        <taxon>Pseudomonadota</taxon>
        <taxon>Alphaproteobacteria</taxon>
        <taxon>Rhodospirillales</taxon>
        <taxon>Azospirillaceae</taxon>
        <taxon>Azospirillum</taxon>
    </lineage>
</organism>
<dbReference type="InterPro" id="IPR006311">
    <property type="entry name" value="TAT_signal"/>
</dbReference>
<dbReference type="PROSITE" id="PS51318">
    <property type="entry name" value="TAT"/>
    <property type="match status" value="1"/>
</dbReference>
<dbReference type="EMBL" id="POWG01000019">
    <property type="protein sequence ID" value="PNQ97476.1"/>
    <property type="molecule type" value="Genomic_DNA"/>
</dbReference>
<evidence type="ECO:0000313" key="2">
    <source>
        <dbReference type="Proteomes" id="UP000236268"/>
    </source>
</evidence>
<gene>
    <name evidence="1" type="ORF">C1S70_18095</name>
</gene>
<dbReference type="PANTHER" id="PTHR35271">
    <property type="entry name" value="ABC TRANSPORTER, SUBSTRATE-BINDING LIPOPROTEIN-RELATED"/>
    <property type="match status" value="1"/>
</dbReference>
<keyword evidence="1" id="KW-0614">Plasmid</keyword>
<dbReference type="RefSeq" id="WP_103040468.1">
    <property type="nucleotide sequence ID" value="NZ_POWG01000019.1"/>
</dbReference>
<dbReference type="AlphaFoldDB" id="A0A2K1FY79"/>
<dbReference type="Pfam" id="PF04392">
    <property type="entry name" value="ABC_sub_bind"/>
    <property type="match status" value="1"/>
</dbReference>
<name>A0A2K1FY79_9PROT</name>
<proteinExistence type="predicted"/>
<protein>
    <recommendedName>
        <fullName evidence="3">ABC transporter substrate-binding protein</fullName>
    </recommendedName>
</protein>
<reference evidence="1 2" key="1">
    <citation type="submission" date="2018-01" db="EMBL/GenBank/DDBJ databases">
        <title>Whole genome sequence of Azospirillum brasilense REC3 isolated from strawberry roots.</title>
        <authorList>
            <person name="Fontana C.A."/>
            <person name="Salazar S.M."/>
            <person name="Bassi D."/>
            <person name="Puglisi E."/>
            <person name="Lovaisa N.C."/>
            <person name="Toffoli L.M."/>
            <person name="Pedraza R."/>
            <person name="Cocconcelli P.S."/>
        </authorList>
    </citation>
    <scope>NUCLEOTIDE SEQUENCE [LARGE SCALE GENOMIC DNA]</scope>
    <source>
        <strain evidence="1 2">REC3</strain>
        <plasmid evidence="1">p10unnamed</plasmid>
    </source>
</reference>
<dbReference type="Proteomes" id="UP000236268">
    <property type="component" value="Unassembled WGS sequence"/>
</dbReference>
<evidence type="ECO:0000313" key="1">
    <source>
        <dbReference type="EMBL" id="PNQ97476.1"/>
    </source>
</evidence>
<sequence length="400" mass="43107">MSPAAPPSHRRALADTAGAAAITRRGWMAGAAATGLGALCPPAVVLAAPRPLPSVRDVSRRWRIGYAESMPYGNYAATLAAILGEFERMGWIGALTGMPYHPGQTDTAGLWSWLAARAGSPVLDFVPDAHATNLTPEGAAALVRRLQDPGDIDLMIVMGTVAGVALATDAHRVPVLAFSCTNPVAAGIVASETDTGRDHVWAHLDPRRFQRQLSIFHKTFQFRRLGIAYDDSPTGRAIASLPDIEATAERIGFELVERHVRAPIDHLDQYRYEVDLTAAWEALSREADAVYITYGRWPLDRFTSLARPFLKQRIPTFSQLGPEEVERGALMSIARADMAGIGHFGAATLAHVMAGEPLRHLPQVYFDTPSIAWNAATAAAIGYRIPFPALLAADSLHGVL</sequence>
<dbReference type="Gene3D" id="3.40.50.2300">
    <property type="match status" value="2"/>
</dbReference>
<geneLocation type="plasmid" evidence="1">
    <name>p10unnamed</name>
</geneLocation>